<sequence length="671" mass="75430">MAAANRAELEALEVTMIQELRILCRGNLVSLLIVLVENPFPNIVVFQASLQQFRVNELHILLSSFKCPKLGKKTELVQRQNARNQAAVIQKIREISSSRRYNTSGAPSAPMYNHVDGNGVMNGYNPVMTLSSALMQQQYISAHNPFSSQMVQTRSLHIVDLPFYDKQQTLLELSELPANISGIRSTSRLAFTFAVPPNIMPQINYRNESTVLPRTELQLRFFLLDHSTEQHDDFPPNCNVKIDDVPVTLPNIIPTNKPNAEPKRPSRPVNITPYCQPPQDAIRPHRLVVEWSADKRSWAVGIYVVKRLTSDILLQRLLANPTTRRDAEETKRMIRNRLSTDDDDAIQMETLRMSLLCPLGKTRMLIPVKAYDCTHLQCFDLSNFLKMNEKRPTWKCAVCNNGAPYKKLIIDDYFETVLKDTALNITEVELLHDGEWRPVDEEDKSGSDNEEEISSSNDSKIHSKCVKNSLLYSGNRLNSVVDDDVIILDSDDDDEAVQKLPSQSCMNRAQRRNVTPSVVCIDLDDSDPVDLSPHTCQPSCISSAALSFTSNASIVASTSSTSVTGTAAVVGGSTQISATRPLMHYPQQQQQQSPHPSQSIPYFPNPTVPLVPPPDTIIPGSSNANYFHSFEQPYPYYQQDFNTRLIAEELRQFMANIQQSTNPPNFPRYSS</sequence>
<dbReference type="Gene3D" id="1.10.720.30">
    <property type="entry name" value="SAP domain"/>
    <property type="match status" value="1"/>
</dbReference>
<name>A0A915PP74_9BILA</name>
<proteinExistence type="inferred from homology"/>
<keyword evidence="6" id="KW-0833">Ubl conjugation pathway</keyword>
<dbReference type="WBParaSite" id="sdigi.contig18.g1644.t1">
    <property type="protein sequence ID" value="sdigi.contig18.g1644.t1"/>
    <property type="gene ID" value="sdigi.contig18.g1644"/>
</dbReference>
<dbReference type="GO" id="GO:0016925">
    <property type="term" value="P:protein sumoylation"/>
    <property type="evidence" value="ECO:0007669"/>
    <property type="project" value="TreeGrafter"/>
</dbReference>
<dbReference type="CDD" id="cd16650">
    <property type="entry name" value="SP-RING_PIAS-like"/>
    <property type="match status" value="1"/>
</dbReference>
<comment type="similarity">
    <text evidence="2">Belongs to the PIAS family.</text>
</comment>
<dbReference type="InterPro" id="IPR013083">
    <property type="entry name" value="Znf_RING/FYVE/PHD"/>
</dbReference>
<evidence type="ECO:0000256" key="6">
    <source>
        <dbReference type="ARBA" id="ARBA00022786"/>
    </source>
</evidence>
<feature type="region of interest" description="Disordered" evidence="9">
    <location>
        <begin position="436"/>
        <end position="459"/>
    </location>
</feature>
<evidence type="ECO:0000259" key="11">
    <source>
        <dbReference type="PROSITE" id="PS51466"/>
    </source>
</evidence>
<keyword evidence="12" id="KW-1185">Reference proteome</keyword>
<dbReference type="GO" id="GO:0006357">
    <property type="term" value="P:regulation of transcription by RNA polymerase II"/>
    <property type="evidence" value="ECO:0007669"/>
    <property type="project" value="TreeGrafter"/>
</dbReference>
<keyword evidence="7" id="KW-0862">Zinc</keyword>
<dbReference type="InterPro" id="IPR036361">
    <property type="entry name" value="SAP_dom_sf"/>
</dbReference>
<dbReference type="PANTHER" id="PTHR10782">
    <property type="entry name" value="ZINC FINGER MIZ DOMAIN-CONTAINING PROTEIN"/>
    <property type="match status" value="1"/>
</dbReference>
<dbReference type="InterPro" id="IPR038654">
    <property type="entry name" value="PINIT_sf"/>
</dbReference>
<feature type="domain" description="SP-RING-type" evidence="10">
    <location>
        <begin position="342"/>
        <end position="423"/>
    </location>
</feature>
<protein>
    <submittedName>
        <fullName evidence="13">SP-RING-type domain-containing protein</fullName>
    </submittedName>
</protein>
<evidence type="ECO:0000313" key="12">
    <source>
        <dbReference type="Proteomes" id="UP000887581"/>
    </source>
</evidence>
<evidence type="ECO:0000256" key="9">
    <source>
        <dbReference type="SAM" id="MobiDB-lite"/>
    </source>
</evidence>
<accession>A0A915PP74</accession>
<dbReference type="Pfam" id="PF14324">
    <property type="entry name" value="PINIT"/>
    <property type="match status" value="1"/>
</dbReference>
<dbReference type="PROSITE" id="PS51466">
    <property type="entry name" value="PINIT"/>
    <property type="match status" value="1"/>
</dbReference>
<dbReference type="GO" id="GO:0000785">
    <property type="term" value="C:chromatin"/>
    <property type="evidence" value="ECO:0007669"/>
    <property type="project" value="TreeGrafter"/>
</dbReference>
<dbReference type="GO" id="GO:0008270">
    <property type="term" value="F:zinc ion binding"/>
    <property type="evidence" value="ECO:0007669"/>
    <property type="project" value="UniProtKB-KW"/>
</dbReference>
<dbReference type="AlphaFoldDB" id="A0A915PP74"/>
<evidence type="ECO:0000256" key="3">
    <source>
        <dbReference type="ARBA" id="ARBA00022679"/>
    </source>
</evidence>
<comment type="pathway">
    <text evidence="1">Protein modification; protein sumoylation.</text>
</comment>
<dbReference type="PROSITE" id="PS51044">
    <property type="entry name" value="ZF_SP_RING"/>
    <property type="match status" value="1"/>
</dbReference>
<dbReference type="Proteomes" id="UP000887581">
    <property type="component" value="Unplaced"/>
</dbReference>
<keyword evidence="4" id="KW-0479">Metal-binding</keyword>
<feature type="compositionally biased region" description="Basic and acidic residues" evidence="9">
    <location>
        <begin position="436"/>
        <end position="447"/>
    </location>
</feature>
<dbReference type="GO" id="GO:0061665">
    <property type="term" value="F:SUMO ligase activity"/>
    <property type="evidence" value="ECO:0007669"/>
    <property type="project" value="TreeGrafter"/>
</dbReference>
<dbReference type="Gene3D" id="3.30.40.10">
    <property type="entry name" value="Zinc/RING finger domain, C3HC4 (zinc finger)"/>
    <property type="match status" value="1"/>
</dbReference>
<organism evidence="12 13">
    <name type="scientific">Setaria digitata</name>
    <dbReference type="NCBI Taxonomy" id="48799"/>
    <lineage>
        <taxon>Eukaryota</taxon>
        <taxon>Metazoa</taxon>
        <taxon>Ecdysozoa</taxon>
        <taxon>Nematoda</taxon>
        <taxon>Chromadorea</taxon>
        <taxon>Rhabditida</taxon>
        <taxon>Spirurina</taxon>
        <taxon>Spiruromorpha</taxon>
        <taxon>Filarioidea</taxon>
        <taxon>Setariidae</taxon>
        <taxon>Setaria</taxon>
    </lineage>
</organism>
<evidence type="ECO:0000256" key="5">
    <source>
        <dbReference type="ARBA" id="ARBA00022771"/>
    </source>
</evidence>
<dbReference type="InterPro" id="IPR023321">
    <property type="entry name" value="PINIT"/>
</dbReference>
<reference evidence="13" key="1">
    <citation type="submission" date="2022-11" db="UniProtKB">
        <authorList>
            <consortium name="WormBaseParasite"/>
        </authorList>
    </citation>
    <scope>IDENTIFICATION</scope>
</reference>
<evidence type="ECO:0000256" key="4">
    <source>
        <dbReference type="ARBA" id="ARBA00022723"/>
    </source>
</evidence>
<evidence type="ECO:0000256" key="7">
    <source>
        <dbReference type="ARBA" id="ARBA00022833"/>
    </source>
</evidence>
<evidence type="ECO:0000256" key="8">
    <source>
        <dbReference type="PROSITE-ProRule" id="PRU00452"/>
    </source>
</evidence>
<dbReference type="GO" id="GO:0003712">
    <property type="term" value="F:transcription coregulator activity"/>
    <property type="evidence" value="ECO:0007669"/>
    <property type="project" value="TreeGrafter"/>
</dbReference>
<evidence type="ECO:0000256" key="2">
    <source>
        <dbReference type="ARBA" id="ARBA00005383"/>
    </source>
</evidence>
<evidence type="ECO:0000256" key="1">
    <source>
        <dbReference type="ARBA" id="ARBA00004718"/>
    </source>
</evidence>
<dbReference type="SUPFAM" id="SSF68906">
    <property type="entry name" value="SAP domain"/>
    <property type="match status" value="1"/>
</dbReference>
<dbReference type="Gene3D" id="2.60.120.780">
    <property type="entry name" value="PINIT domain"/>
    <property type="match status" value="1"/>
</dbReference>
<feature type="domain" description="PINIT" evidence="11">
    <location>
        <begin position="142"/>
        <end position="308"/>
    </location>
</feature>
<evidence type="ECO:0000313" key="13">
    <source>
        <dbReference type="WBParaSite" id="sdigi.contig18.g1644.t1"/>
    </source>
</evidence>
<evidence type="ECO:0000259" key="10">
    <source>
        <dbReference type="PROSITE" id="PS51044"/>
    </source>
</evidence>
<dbReference type="PANTHER" id="PTHR10782:SF94">
    <property type="entry name" value="SUPPRESSOR OF VARIEGATION 2-10, ISOFORM I"/>
    <property type="match status" value="1"/>
</dbReference>
<keyword evidence="5 8" id="KW-0863">Zinc-finger</keyword>
<dbReference type="FunFam" id="2.60.120.780:FF:000007">
    <property type="entry name" value="E3 SUMO-protein ligase gei-17"/>
    <property type="match status" value="1"/>
</dbReference>
<keyword evidence="3" id="KW-0808">Transferase</keyword>
<dbReference type="InterPro" id="IPR004181">
    <property type="entry name" value="Znf_MIZ"/>
</dbReference>
<dbReference type="Pfam" id="PF02891">
    <property type="entry name" value="zf-MIZ"/>
    <property type="match status" value="1"/>
</dbReference>